<gene>
    <name evidence="2" type="ORF">EMCG_06918</name>
</gene>
<evidence type="ECO:0000313" key="2">
    <source>
        <dbReference type="EMBL" id="KKZ67391.1"/>
    </source>
</evidence>
<dbReference type="Proteomes" id="UP000034164">
    <property type="component" value="Unassembled WGS sequence"/>
</dbReference>
<accession>A0A0G2JBF5</accession>
<organism evidence="2 3">
    <name type="scientific">[Emmonsia] crescens</name>
    <dbReference type="NCBI Taxonomy" id="73230"/>
    <lineage>
        <taxon>Eukaryota</taxon>
        <taxon>Fungi</taxon>
        <taxon>Dikarya</taxon>
        <taxon>Ascomycota</taxon>
        <taxon>Pezizomycotina</taxon>
        <taxon>Eurotiomycetes</taxon>
        <taxon>Eurotiomycetidae</taxon>
        <taxon>Onygenales</taxon>
        <taxon>Ajellomycetaceae</taxon>
        <taxon>Emergomyces</taxon>
    </lineage>
</organism>
<feature type="compositionally biased region" description="Pro residues" evidence="1">
    <location>
        <begin position="34"/>
        <end position="43"/>
    </location>
</feature>
<evidence type="ECO:0000313" key="3">
    <source>
        <dbReference type="Proteomes" id="UP000034164"/>
    </source>
</evidence>
<dbReference type="AlphaFoldDB" id="A0A0G2JBF5"/>
<reference evidence="3" key="1">
    <citation type="journal article" date="2015" name="PLoS Genet.">
        <title>The dynamic genome and transcriptome of the human fungal pathogen Blastomyces and close relative Emmonsia.</title>
        <authorList>
            <person name="Munoz J.F."/>
            <person name="Gauthier G.M."/>
            <person name="Desjardins C.A."/>
            <person name="Gallo J.E."/>
            <person name="Holder J."/>
            <person name="Sullivan T.D."/>
            <person name="Marty A.J."/>
            <person name="Carmen J.C."/>
            <person name="Chen Z."/>
            <person name="Ding L."/>
            <person name="Gujja S."/>
            <person name="Magrini V."/>
            <person name="Misas E."/>
            <person name="Mitreva M."/>
            <person name="Priest M."/>
            <person name="Saif S."/>
            <person name="Whiston E.A."/>
            <person name="Young S."/>
            <person name="Zeng Q."/>
            <person name="Goldman W.E."/>
            <person name="Mardis E.R."/>
            <person name="Taylor J.W."/>
            <person name="McEwen J.G."/>
            <person name="Clay O.K."/>
            <person name="Klein B.S."/>
            <person name="Cuomo C.A."/>
        </authorList>
    </citation>
    <scope>NUCLEOTIDE SEQUENCE [LARGE SCALE GENOMIC DNA]</scope>
    <source>
        <strain evidence="3">UAMH 3008</strain>
    </source>
</reference>
<sequence length="50" mass="5655">MLRERSARSLPRKRISWPQVSLSRSNRTSTSSSPPLPLSPRPSAPRSLRL</sequence>
<dbReference type="VEuPathDB" id="FungiDB:EMCG_06918"/>
<name>A0A0G2JBF5_9EURO</name>
<evidence type="ECO:0000256" key="1">
    <source>
        <dbReference type="SAM" id="MobiDB-lite"/>
    </source>
</evidence>
<feature type="compositionally biased region" description="Low complexity" evidence="1">
    <location>
        <begin position="21"/>
        <end position="33"/>
    </location>
</feature>
<comment type="caution">
    <text evidence="2">The sequence shown here is derived from an EMBL/GenBank/DDBJ whole genome shotgun (WGS) entry which is preliminary data.</text>
</comment>
<protein>
    <submittedName>
        <fullName evidence="2">Uncharacterized protein</fullName>
    </submittedName>
</protein>
<proteinExistence type="predicted"/>
<feature type="region of interest" description="Disordered" evidence="1">
    <location>
        <begin position="1"/>
        <end position="50"/>
    </location>
</feature>
<dbReference type="EMBL" id="LCZI01000263">
    <property type="protein sequence ID" value="KKZ67391.1"/>
    <property type="molecule type" value="Genomic_DNA"/>
</dbReference>